<accession>A0AAD6WAG5</accession>
<keyword evidence="3" id="KW-1185">Reference proteome</keyword>
<proteinExistence type="predicted"/>
<feature type="region of interest" description="Disordered" evidence="1">
    <location>
        <begin position="1"/>
        <end position="23"/>
    </location>
</feature>
<comment type="caution">
    <text evidence="2">The sequence shown here is derived from an EMBL/GenBank/DDBJ whole genome shotgun (WGS) entry which is preliminary data.</text>
</comment>
<dbReference type="EMBL" id="JAQIZT010000003">
    <property type="protein sequence ID" value="KAJ7004686.1"/>
    <property type="molecule type" value="Genomic_DNA"/>
</dbReference>
<evidence type="ECO:0000313" key="3">
    <source>
        <dbReference type="Proteomes" id="UP001164929"/>
    </source>
</evidence>
<sequence length="126" mass="13523">MQTKKRISGRNAPREPASPRISRAQKKLLENLQVAEKKVSELITSSARKQKCGTLPKKNEEPISATNSNTRYNNVHQKASNASTQCDVVDPKGCDEGSAQCVLQTIFSPSFHISKIAGGEISGGGG</sequence>
<evidence type="ECO:0000256" key="1">
    <source>
        <dbReference type="SAM" id="MobiDB-lite"/>
    </source>
</evidence>
<reference evidence="2" key="1">
    <citation type="journal article" date="2023" name="Mol. Ecol. Resour.">
        <title>Chromosome-level genome assembly of a triploid poplar Populus alba 'Berolinensis'.</title>
        <authorList>
            <person name="Chen S."/>
            <person name="Yu Y."/>
            <person name="Wang X."/>
            <person name="Wang S."/>
            <person name="Zhang T."/>
            <person name="Zhou Y."/>
            <person name="He R."/>
            <person name="Meng N."/>
            <person name="Wang Y."/>
            <person name="Liu W."/>
            <person name="Liu Z."/>
            <person name="Liu J."/>
            <person name="Guo Q."/>
            <person name="Huang H."/>
            <person name="Sederoff R.R."/>
            <person name="Wang G."/>
            <person name="Qu G."/>
            <person name="Chen S."/>
        </authorList>
    </citation>
    <scope>NUCLEOTIDE SEQUENCE</scope>
    <source>
        <strain evidence="2">SC-2020</strain>
    </source>
</reference>
<dbReference type="AlphaFoldDB" id="A0AAD6WAG5"/>
<feature type="region of interest" description="Disordered" evidence="1">
    <location>
        <begin position="50"/>
        <end position="72"/>
    </location>
</feature>
<evidence type="ECO:0000313" key="2">
    <source>
        <dbReference type="EMBL" id="KAJ7004686.1"/>
    </source>
</evidence>
<protein>
    <submittedName>
        <fullName evidence="2">Uncharacterized protein</fullName>
    </submittedName>
</protein>
<dbReference type="Proteomes" id="UP001164929">
    <property type="component" value="Chromosome 3"/>
</dbReference>
<gene>
    <name evidence="2" type="ORF">NC653_009511</name>
</gene>
<name>A0AAD6WAG5_9ROSI</name>
<organism evidence="2 3">
    <name type="scientific">Populus alba x Populus x berolinensis</name>
    <dbReference type="NCBI Taxonomy" id="444605"/>
    <lineage>
        <taxon>Eukaryota</taxon>
        <taxon>Viridiplantae</taxon>
        <taxon>Streptophyta</taxon>
        <taxon>Embryophyta</taxon>
        <taxon>Tracheophyta</taxon>
        <taxon>Spermatophyta</taxon>
        <taxon>Magnoliopsida</taxon>
        <taxon>eudicotyledons</taxon>
        <taxon>Gunneridae</taxon>
        <taxon>Pentapetalae</taxon>
        <taxon>rosids</taxon>
        <taxon>fabids</taxon>
        <taxon>Malpighiales</taxon>
        <taxon>Salicaceae</taxon>
        <taxon>Saliceae</taxon>
        <taxon>Populus</taxon>
    </lineage>
</organism>